<gene>
    <name evidence="1" type="ORF">NS115_01115</name>
</gene>
<reference evidence="1 2" key="1">
    <citation type="journal article" date="2016" name="Front. Microbiol.">
        <title>Genomic Resource of Rice Seed Associated Bacteria.</title>
        <authorList>
            <person name="Midha S."/>
            <person name="Bansal K."/>
            <person name="Sharma S."/>
            <person name="Kumar N."/>
            <person name="Patil P.P."/>
            <person name="Chaudhry V."/>
            <person name="Patil P.B."/>
        </authorList>
    </citation>
    <scope>NUCLEOTIDE SEQUENCE [LARGE SCALE GENOMIC DNA]</scope>
    <source>
        <strain evidence="1 2">NS115</strain>
    </source>
</reference>
<protein>
    <submittedName>
        <fullName evidence="1">Uncharacterized protein</fullName>
    </submittedName>
</protein>
<comment type="caution">
    <text evidence="1">The sequence shown here is derived from an EMBL/GenBank/DDBJ whole genome shotgun (WGS) entry which is preliminary data.</text>
</comment>
<sequence>MPLISDCLKMYDFASVTPLGIQYQHLYYTCSKAIRERWFEIAQRDGGWNIRIQYTPTDLKHIYLETDSEELEECRIVVRDSLQGLNLDEYVQSVQLMKLAKQIIKNNE</sequence>
<name>A0ACC5A101_9BACL</name>
<accession>A0ACC5A101</accession>
<evidence type="ECO:0000313" key="1">
    <source>
        <dbReference type="EMBL" id="KTS85110.1"/>
    </source>
</evidence>
<dbReference type="EMBL" id="LDRX01000006">
    <property type="protein sequence ID" value="KTS85110.1"/>
    <property type="molecule type" value="Genomic_DNA"/>
</dbReference>
<proteinExistence type="predicted"/>
<evidence type="ECO:0000313" key="2">
    <source>
        <dbReference type="Proteomes" id="UP000074866"/>
    </source>
</evidence>
<dbReference type="Proteomes" id="UP000074866">
    <property type="component" value="Unassembled WGS sequence"/>
</dbReference>
<keyword evidence="2" id="KW-1185">Reference proteome</keyword>
<organism evidence="1 2">
    <name type="scientific">Paenibacillus jamilae</name>
    <dbReference type="NCBI Taxonomy" id="114136"/>
    <lineage>
        <taxon>Bacteria</taxon>
        <taxon>Bacillati</taxon>
        <taxon>Bacillota</taxon>
        <taxon>Bacilli</taxon>
        <taxon>Bacillales</taxon>
        <taxon>Paenibacillaceae</taxon>
        <taxon>Paenibacillus</taxon>
    </lineage>
</organism>